<feature type="chain" id="PRO_5041716731" description="LRRCT domain-containing protein" evidence="7">
    <location>
        <begin position="19"/>
        <end position="257"/>
    </location>
</feature>
<keyword evidence="3 7" id="KW-0732">Signal</keyword>
<dbReference type="InterPro" id="IPR003591">
    <property type="entry name" value="Leu-rich_rpt_typical-subtyp"/>
</dbReference>
<evidence type="ECO:0000256" key="1">
    <source>
        <dbReference type="ARBA" id="ARBA00007343"/>
    </source>
</evidence>
<comment type="similarity">
    <text evidence="1">Belongs to the G-protein coupled receptor 2 family. Adhesion G-protein coupled receptor (ADGR) subfamily.</text>
</comment>
<dbReference type="AlphaFoldDB" id="A0AA88T415"/>
<organism evidence="9 10">
    <name type="scientific">Channa striata</name>
    <name type="common">Snakehead murrel</name>
    <name type="synonym">Ophicephalus striatus</name>
    <dbReference type="NCBI Taxonomy" id="64152"/>
    <lineage>
        <taxon>Eukaryota</taxon>
        <taxon>Metazoa</taxon>
        <taxon>Chordata</taxon>
        <taxon>Craniata</taxon>
        <taxon>Vertebrata</taxon>
        <taxon>Euteleostomi</taxon>
        <taxon>Actinopterygii</taxon>
        <taxon>Neopterygii</taxon>
        <taxon>Teleostei</taxon>
        <taxon>Neoteleostei</taxon>
        <taxon>Acanthomorphata</taxon>
        <taxon>Anabantaria</taxon>
        <taxon>Anabantiformes</taxon>
        <taxon>Channoidei</taxon>
        <taxon>Channidae</taxon>
        <taxon>Channa</taxon>
    </lineage>
</organism>
<keyword evidence="2" id="KW-0433">Leucine-rich repeat</keyword>
<evidence type="ECO:0000256" key="4">
    <source>
        <dbReference type="ARBA" id="ARBA00022737"/>
    </source>
</evidence>
<accession>A0AA88T415</accession>
<keyword evidence="4" id="KW-0677">Repeat</keyword>
<dbReference type="PANTHER" id="PTHR45930">
    <property type="entry name" value="G-PROTEIN COUPLED RECEPTOR 124-LIKE PROTEIN"/>
    <property type="match status" value="1"/>
</dbReference>
<feature type="signal peptide" evidence="7">
    <location>
        <begin position="1"/>
        <end position="18"/>
    </location>
</feature>
<evidence type="ECO:0000256" key="2">
    <source>
        <dbReference type="ARBA" id="ARBA00022614"/>
    </source>
</evidence>
<dbReference type="InterPro" id="IPR032675">
    <property type="entry name" value="LRR_dom_sf"/>
</dbReference>
<dbReference type="Pfam" id="PF13855">
    <property type="entry name" value="LRR_8"/>
    <property type="match status" value="1"/>
</dbReference>
<dbReference type="InterPro" id="IPR000483">
    <property type="entry name" value="Cys-rich_flank_reg_C"/>
</dbReference>
<name>A0AA88T415_CHASR</name>
<dbReference type="Gene3D" id="3.80.10.10">
    <property type="entry name" value="Ribonuclease Inhibitor"/>
    <property type="match status" value="1"/>
</dbReference>
<evidence type="ECO:0000256" key="6">
    <source>
        <dbReference type="SAM" id="MobiDB-lite"/>
    </source>
</evidence>
<evidence type="ECO:0000259" key="8">
    <source>
        <dbReference type="SMART" id="SM00082"/>
    </source>
</evidence>
<protein>
    <recommendedName>
        <fullName evidence="8">LRRCT domain-containing protein</fullName>
    </recommendedName>
</protein>
<dbReference type="SMART" id="SM00369">
    <property type="entry name" value="LRR_TYP"/>
    <property type="match status" value="2"/>
</dbReference>
<feature type="domain" description="LRRCT" evidence="8">
    <location>
        <begin position="201"/>
        <end position="245"/>
    </location>
</feature>
<keyword evidence="5" id="KW-0675">Receptor</keyword>
<dbReference type="SMART" id="SM00082">
    <property type="entry name" value="LRRCT"/>
    <property type="match status" value="1"/>
</dbReference>
<gene>
    <name evidence="9" type="ORF">Q5P01_002739</name>
</gene>
<evidence type="ECO:0000313" key="10">
    <source>
        <dbReference type="Proteomes" id="UP001187415"/>
    </source>
</evidence>
<dbReference type="GO" id="GO:0009897">
    <property type="term" value="C:external side of plasma membrane"/>
    <property type="evidence" value="ECO:0007669"/>
    <property type="project" value="TreeGrafter"/>
</dbReference>
<evidence type="ECO:0000256" key="3">
    <source>
        <dbReference type="ARBA" id="ARBA00022729"/>
    </source>
</evidence>
<dbReference type="SUPFAM" id="SSF52058">
    <property type="entry name" value="L domain-like"/>
    <property type="match status" value="1"/>
</dbReference>
<comment type="caution">
    <text evidence="9">The sequence shown here is derived from an EMBL/GenBank/DDBJ whole genome shotgun (WGS) entry which is preliminary data.</text>
</comment>
<keyword evidence="10" id="KW-1185">Reference proteome</keyword>
<dbReference type="InterPro" id="IPR051963">
    <property type="entry name" value="Adhesion_GPCR_A"/>
</dbReference>
<evidence type="ECO:0000313" key="9">
    <source>
        <dbReference type="EMBL" id="KAK2863206.1"/>
    </source>
</evidence>
<reference evidence="9" key="1">
    <citation type="submission" date="2023-07" db="EMBL/GenBank/DDBJ databases">
        <title>Chromosome-level Genome Assembly of Striped Snakehead (Channa striata).</title>
        <authorList>
            <person name="Liu H."/>
        </authorList>
    </citation>
    <scope>NUCLEOTIDE SEQUENCE</scope>
    <source>
        <strain evidence="9">Gz</strain>
        <tissue evidence="9">Muscle</tissue>
    </source>
</reference>
<dbReference type="EMBL" id="JAUPFM010000001">
    <property type="protein sequence ID" value="KAK2863206.1"/>
    <property type="molecule type" value="Genomic_DNA"/>
</dbReference>
<evidence type="ECO:0000256" key="7">
    <source>
        <dbReference type="SAM" id="SignalP"/>
    </source>
</evidence>
<proteinExistence type="inferred from homology"/>
<sequence>MGSDLLRLLVILLLGGRGAPLGSSDCKSYDERSKSAGRSLPSDRKVVCSNMELHQVLAPDSFPNRTVTLIYNNNKIKNFEMDPFLDCLLWKNFFCLLAQSDCVRMPNDEVLNWYYSDTSELWDLRSNMISRIEPGAFLGLPSLKRLDLSNNSIGCLNVDLFKGLASLIRLNLSGNKFSSLSQGTFDSLVSLKALEFQTPYLLCDCNLLWLLRWTKEKNIAVKNTKCSYPSLFRVSSLPPSGQSSSPVMLHSSCRPSS</sequence>
<feature type="compositionally biased region" description="Low complexity" evidence="6">
    <location>
        <begin position="237"/>
        <end position="246"/>
    </location>
</feature>
<dbReference type="InterPro" id="IPR001611">
    <property type="entry name" value="Leu-rich_rpt"/>
</dbReference>
<dbReference type="GO" id="GO:0007166">
    <property type="term" value="P:cell surface receptor signaling pathway"/>
    <property type="evidence" value="ECO:0007669"/>
    <property type="project" value="TreeGrafter"/>
</dbReference>
<feature type="region of interest" description="Disordered" evidence="6">
    <location>
        <begin position="237"/>
        <end position="257"/>
    </location>
</feature>
<dbReference type="Proteomes" id="UP001187415">
    <property type="component" value="Unassembled WGS sequence"/>
</dbReference>
<dbReference type="PANTHER" id="PTHR45930:SF2">
    <property type="entry name" value="ADHESION G PROTEIN-COUPLED RECEPTOR A3"/>
    <property type="match status" value="1"/>
</dbReference>
<evidence type="ECO:0000256" key="5">
    <source>
        <dbReference type="ARBA" id="ARBA00023170"/>
    </source>
</evidence>